<keyword evidence="3" id="KW-1185">Reference proteome</keyword>
<gene>
    <name evidence="2" type="ORF">CU669_01205</name>
</gene>
<dbReference type="RefSeq" id="WP_112141977.1">
    <property type="nucleotide sequence ID" value="NZ_PGTO01000001.1"/>
</dbReference>
<feature type="region of interest" description="Disordered" evidence="1">
    <location>
        <begin position="128"/>
        <end position="152"/>
    </location>
</feature>
<evidence type="ECO:0000313" key="3">
    <source>
        <dbReference type="Proteomes" id="UP000251075"/>
    </source>
</evidence>
<reference evidence="2 3" key="1">
    <citation type="submission" date="2017-11" db="EMBL/GenBank/DDBJ databases">
        <title>Draft genome sequence of magnetotactic bacterium Magnetospirillum kuznetsovii LBB-42.</title>
        <authorList>
            <person name="Grouzdev D.S."/>
            <person name="Rysina M.S."/>
            <person name="Baslerov R.V."/>
            <person name="Koziaeva V."/>
        </authorList>
    </citation>
    <scope>NUCLEOTIDE SEQUENCE [LARGE SCALE GENOMIC DNA]</scope>
    <source>
        <strain evidence="2 3">LBB-42</strain>
    </source>
</reference>
<protein>
    <submittedName>
        <fullName evidence="2">Uncharacterized protein</fullName>
    </submittedName>
</protein>
<comment type="caution">
    <text evidence="2">The sequence shown here is derived from an EMBL/GenBank/DDBJ whole genome shotgun (WGS) entry which is preliminary data.</text>
</comment>
<dbReference type="OrthoDB" id="5769175at2"/>
<dbReference type="Proteomes" id="UP000251075">
    <property type="component" value="Unassembled WGS sequence"/>
</dbReference>
<dbReference type="EMBL" id="PGTO01000001">
    <property type="protein sequence ID" value="RAU23746.1"/>
    <property type="molecule type" value="Genomic_DNA"/>
</dbReference>
<proteinExistence type="predicted"/>
<evidence type="ECO:0000313" key="2">
    <source>
        <dbReference type="EMBL" id="RAU23746.1"/>
    </source>
</evidence>
<feature type="compositionally biased region" description="Polar residues" evidence="1">
    <location>
        <begin position="238"/>
        <end position="265"/>
    </location>
</feature>
<dbReference type="AlphaFoldDB" id="A0A364P386"/>
<feature type="region of interest" description="Disordered" evidence="1">
    <location>
        <begin position="238"/>
        <end position="270"/>
    </location>
</feature>
<feature type="compositionally biased region" description="Polar residues" evidence="1">
    <location>
        <begin position="128"/>
        <end position="137"/>
    </location>
</feature>
<organism evidence="2 3">
    <name type="scientific">Paramagnetospirillum kuznetsovii</name>
    <dbReference type="NCBI Taxonomy" id="2053833"/>
    <lineage>
        <taxon>Bacteria</taxon>
        <taxon>Pseudomonadati</taxon>
        <taxon>Pseudomonadota</taxon>
        <taxon>Alphaproteobacteria</taxon>
        <taxon>Rhodospirillales</taxon>
        <taxon>Magnetospirillaceae</taxon>
        <taxon>Paramagnetospirillum</taxon>
    </lineage>
</organism>
<accession>A0A364P386</accession>
<evidence type="ECO:0000256" key="1">
    <source>
        <dbReference type="SAM" id="MobiDB-lite"/>
    </source>
</evidence>
<sequence length="330" mass="33458">MSVSAVSNVLQFESPDSLVPRLPSELATPSTPGSKHLHMFGADDDSPSFEDFLDVINPLQHIPIVNDIYRELTGDKIGVGARLAGGALFGGPIGLIGAALNATLEEATGKDAGGHLIALFKDDEAPSSGTALASAQAPNPGAEAIDSSKTPLSDQLSAAKPLMLPDMAGDDASLAAAAPPLPLAAPLAPVTPAAPVAQSVQATAKPEQVAALPVEAAEGKAMPLWGNRQPRLMPVPSRNTPVATQSPPAVGTAISQGGMRSNTPITGARPNRAPVTPAMVQEMAQAQSSANAANAASGDWFSGAMMQGLSKYERNAKIGQSSAASVSESQ</sequence>
<name>A0A364P386_9PROT</name>